<evidence type="ECO:0000313" key="1">
    <source>
        <dbReference type="EMBL" id="KAJ2899498.1"/>
    </source>
</evidence>
<dbReference type="Proteomes" id="UP001139981">
    <property type="component" value="Unassembled WGS sequence"/>
</dbReference>
<sequence>MLSPQVISSSAATLNQAQPVQQRSSQQQQQQQQIQPSYLSPFPSLDASARANSLSFKAEFPLGAGNAGSIEPSLFGFGAALMMDQGNADNAMLPDHRNITSSSTLNAADLQFSGYILGGGHDTSRSNFSYTSGAGHSAPGSTTNGGHMLENLGLSDASSFAGSSISARTNSSSSPTHNYSNSGIGPARSSASYPGLASMASMPLTGYNSYASLLNKANLMFENNLDSMMIDWTLEERECRRRLVQFWKRHESNNIFCTFKAVPAADRVPNSIVVSCIYWEEKQEFYVTSVDCIHLLESLLSVRFTVEEKNRIRRNLEGFRPLTVSKCKPDSADFFKLIMSFPNPKPRNIEKDVKVFPWRILPLALKKIIGKYTASHSSTASITLDAYPTLRTSSFTHLADNSLRAAGGMATFSPCQTSASMLDSSSASAAIVAAAAAAASTAGNKIKVGSGGKSSASTSLPYVPSSAKIAAMLEAQRSQHVSNIGSLEFPACSTALNSSLVGMGMGMGIGMDMNAGLDFSAAMSACQGHAGTPPNSAPAMSLSVPASDYAASTTNQLLMLGDIQRDISRSTTASYLSGSDGSGDQHQLDDSTRPLQSEQMMSQSSTSQFDFAGMVSDYSAPHQHVSPASLLRQAASNDGPEVSLSASLAGNAQKLRQDQGVVRGSSVKRTTQCSPYSVERGERHRDSRNSSNGECAPDRPREHVSASPSVPLILEHQQAQCGQPYEYDTALFGSTDDSGLYNLLADLFRGATEVSDQPQ</sequence>
<name>A0ACC1M808_9FUNG</name>
<organism evidence="1 2">
    <name type="scientific">Coemansia aciculifera</name>
    <dbReference type="NCBI Taxonomy" id="417176"/>
    <lineage>
        <taxon>Eukaryota</taxon>
        <taxon>Fungi</taxon>
        <taxon>Fungi incertae sedis</taxon>
        <taxon>Zoopagomycota</taxon>
        <taxon>Kickxellomycotina</taxon>
        <taxon>Kickxellomycetes</taxon>
        <taxon>Kickxellales</taxon>
        <taxon>Kickxellaceae</taxon>
        <taxon>Coemansia</taxon>
    </lineage>
</organism>
<dbReference type="EMBL" id="JANBVB010000025">
    <property type="protein sequence ID" value="KAJ2899498.1"/>
    <property type="molecule type" value="Genomic_DNA"/>
</dbReference>
<gene>
    <name evidence="1" type="ORF">IWW38_000962</name>
</gene>
<comment type="caution">
    <text evidence="1">The sequence shown here is derived from an EMBL/GenBank/DDBJ whole genome shotgun (WGS) entry which is preliminary data.</text>
</comment>
<evidence type="ECO:0000313" key="2">
    <source>
        <dbReference type="Proteomes" id="UP001139981"/>
    </source>
</evidence>
<keyword evidence="2" id="KW-1185">Reference proteome</keyword>
<protein>
    <submittedName>
        <fullName evidence="1">Uncharacterized protein</fullName>
    </submittedName>
</protein>
<proteinExistence type="predicted"/>
<accession>A0ACC1M808</accession>
<reference evidence="1" key="1">
    <citation type="submission" date="2022-07" db="EMBL/GenBank/DDBJ databases">
        <title>Phylogenomic reconstructions and comparative analyses of Kickxellomycotina fungi.</title>
        <authorList>
            <person name="Reynolds N.K."/>
            <person name="Stajich J.E."/>
            <person name="Barry K."/>
            <person name="Grigoriev I.V."/>
            <person name="Crous P."/>
            <person name="Smith M.E."/>
        </authorList>
    </citation>
    <scope>NUCLEOTIDE SEQUENCE</scope>
    <source>
        <strain evidence="1">CBS 190363</strain>
    </source>
</reference>